<protein>
    <submittedName>
        <fullName evidence="1">Uncharacterized protein</fullName>
    </submittedName>
</protein>
<name>A0A9D5BSE9_9LILI</name>
<dbReference type="AlphaFoldDB" id="A0A9D5BSE9"/>
<comment type="caution">
    <text evidence="1">The sequence shown here is derived from an EMBL/GenBank/DDBJ whole genome shotgun (WGS) entry which is preliminary data.</text>
</comment>
<evidence type="ECO:0000313" key="2">
    <source>
        <dbReference type="Proteomes" id="UP001085076"/>
    </source>
</evidence>
<dbReference type="Proteomes" id="UP001085076">
    <property type="component" value="Unassembled WGS sequence"/>
</dbReference>
<dbReference type="InterPro" id="IPR036397">
    <property type="entry name" value="RNaseH_sf"/>
</dbReference>
<evidence type="ECO:0000313" key="1">
    <source>
        <dbReference type="EMBL" id="KAJ0959856.1"/>
    </source>
</evidence>
<accession>A0A9D5BSE9</accession>
<organism evidence="1 2">
    <name type="scientific">Dioscorea zingiberensis</name>
    <dbReference type="NCBI Taxonomy" id="325984"/>
    <lineage>
        <taxon>Eukaryota</taxon>
        <taxon>Viridiplantae</taxon>
        <taxon>Streptophyta</taxon>
        <taxon>Embryophyta</taxon>
        <taxon>Tracheophyta</taxon>
        <taxon>Spermatophyta</taxon>
        <taxon>Magnoliopsida</taxon>
        <taxon>Liliopsida</taxon>
        <taxon>Dioscoreales</taxon>
        <taxon>Dioscoreaceae</taxon>
        <taxon>Dioscorea</taxon>
    </lineage>
</organism>
<keyword evidence="2" id="KW-1185">Reference proteome</keyword>
<sequence>MHLLRHPATAQNKRLPFEEKRLCRVTRWFFLGKSTTPKADTIGFAAFISAMQVQVKPREATHLRLSVVSQGIVGYLWFFASQYSITAICSTEARTKGLPLSSYSGHREIYNTLWKIAFKGANAGGINQIEFEELGCGSSAAAFAYGARDLARDVLKLGLEQRSQKVAWMSWTEEFLTAEQIECATVDAYVAYKTGKKLLSS</sequence>
<proteinExistence type="predicted"/>
<dbReference type="Gene3D" id="3.30.420.10">
    <property type="entry name" value="Ribonuclease H-like superfamily/Ribonuclease H"/>
    <property type="match status" value="1"/>
</dbReference>
<gene>
    <name evidence="1" type="ORF">J5N97_000442</name>
</gene>
<dbReference type="GO" id="GO:0003676">
    <property type="term" value="F:nucleic acid binding"/>
    <property type="evidence" value="ECO:0007669"/>
    <property type="project" value="InterPro"/>
</dbReference>
<reference evidence="1 2" key="1">
    <citation type="journal article" date="2022" name="Hortic Res">
        <title>The genome of Dioscorea zingiberensis sheds light on the biosynthesis, origin and evolution of the medicinally important diosgenin saponins.</title>
        <authorList>
            <person name="Li Y."/>
            <person name="Tan C."/>
            <person name="Li Z."/>
            <person name="Guo J."/>
            <person name="Li S."/>
            <person name="Chen X."/>
            <person name="Wang C."/>
            <person name="Dai X."/>
            <person name="Yang H."/>
            <person name="Song W."/>
            <person name="Hou L."/>
            <person name="Xu J."/>
            <person name="Tong Z."/>
            <person name="Xu A."/>
            <person name="Yuan X."/>
            <person name="Wang W."/>
            <person name="Yang Q."/>
            <person name="Chen L."/>
            <person name="Sun Z."/>
            <person name="Wang K."/>
            <person name="Pan B."/>
            <person name="Chen J."/>
            <person name="Bao Y."/>
            <person name="Liu F."/>
            <person name="Qi X."/>
            <person name="Gang D.R."/>
            <person name="Wen J."/>
            <person name="Li J."/>
        </authorList>
    </citation>
    <scope>NUCLEOTIDE SEQUENCE [LARGE SCALE GENOMIC DNA]</scope>
    <source>
        <strain evidence="1">Dzin_1.0</strain>
    </source>
</reference>
<dbReference type="EMBL" id="JAGGNH010000150">
    <property type="protein sequence ID" value="KAJ0959856.1"/>
    <property type="molecule type" value="Genomic_DNA"/>
</dbReference>
<dbReference type="OrthoDB" id="446462at2759"/>